<evidence type="ECO:0000256" key="4">
    <source>
        <dbReference type="ARBA" id="ARBA00022964"/>
    </source>
</evidence>
<dbReference type="SUPFAM" id="SSF51197">
    <property type="entry name" value="Clavaminate synthase-like"/>
    <property type="match status" value="1"/>
</dbReference>
<accession>A0AAJ0D760</accession>
<name>A0AAJ0D760_9PEZI</name>
<proteinExistence type="inferred from homology"/>
<dbReference type="GO" id="GO:0046872">
    <property type="term" value="F:metal ion binding"/>
    <property type="evidence" value="ECO:0007669"/>
    <property type="project" value="UniProtKB-KW"/>
</dbReference>
<reference evidence="9" key="1">
    <citation type="submission" date="2023-04" db="EMBL/GenBank/DDBJ databases">
        <title>Black Yeasts Isolated from many extreme environments.</title>
        <authorList>
            <person name="Coleine C."/>
            <person name="Stajich J.E."/>
            <person name="Selbmann L."/>
        </authorList>
    </citation>
    <scope>NUCLEOTIDE SEQUENCE</scope>
    <source>
        <strain evidence="9">CCFEE 5312</strain>
    </source>
</reference>
<keyword evidence="6" id="KW-0408">Iron</keyword>
<keyword evidence="5" id="KW-0560">Oxidoreductase</keyword>
<evidence type="ECO:0000313" key="9">
    <source>
        <dbReference type="EMBL" id="KAK3047975.1"/>
    </source>
</evidence>
<dbReference type="InterPro" id="IPR003819">
    <property type="entry name" value="TauD/TfdA-like"/>
</dbReference>
<dbReference type="InterPro" id="IPR051323">
    <property type="entry name" value="AtsK-like"/>
</dbReference>
<dbReference type="PANTHER" id="PTHR30468">
    <property type="entry name" value="ALPHA-KETOGLUTARATE-DEPENDENT SULFONATE DIOXYGENASE"/>
    <property type="match status" value="1"/>
</dbReference>
<evidence type="ECO:0000313" key="10">
    <source>
        <dbReference type="Proteomes" id="UP001271007"/>
    </source>
</evidence>
<comment type="caution">
    <text evidence="9">The sequence shown here is derived from an EMBL/GenBank/DDBJ whole genome shotgun (WGS) entry which is preliminary data.</text>
</comment>
<gene>
    <name evidence="9" type="ORF">LTR09_010650</name>
</gene>
<evidence type="ECO:0000256" key="6">
    <source>
        <dbReference type="ARBA" id="ARBA00023004"/>
    </source>
</evidence>
<dbReference type="EMBL" id="JAWDJX010000054">
    <property type="protein sequence ID" value="KAK3047975.1"/>
    <property type="molecule type" value="Genomic_DNA"/>
</dbReference>
<organism evidence="9 10">
    <name type="scientific">Extremus antarcticus</name>
    <dbReference type="NCBI Taxonomy" id="702011"/>
    <lineage>
        <taxon>Eukaryota</taxon>
        <taxon>Fungi</taxon>
        <taxon>Dikarya</taxon>
        <taxon>Ascomycota</taxon>
        <taxon>Pezizomycotina</taxon>
        <taxon>Dothideomycetes</taxon>
        <taxon>Dothideomycetidae</taxon>
        <taxon>Mycosphaerellales</taxon>
        <taxon>Extremaceae</taxon>
        <taxon>Extremus</taxon>
    </lineage>
</organism>
<dbReference type="InterPro" id="IPR042098">
    <property type="entry name" value="TauD-like_sf"/>
</dbReference>
<evidence type="ECO:0000256" key="7">
    <source>
        <dbReference type="SAM" id="MobiDB-lite"/>
    </source>
</evidence>
<sequence>MAPGLETSLGTKGIDHNERSKKPLQPTGLLEKFEYEDSTPAVGREYPYLDLVGDVLNSPDAESIIQDLAIANELQRELIDRLGKMSGKPESSSFFVNPIQPKDTTSVPEITKISSIGRSEFAKDMPNPRRFDEALWHADGQFETVPPSFTSLRLSEVPKTGGDTLWASGYELYDRFSQPLRSFFEGLTATFIGDGYTMSAEKFKDRMEIHDGPRGSPQNVGKELKAVHPVVRTHPVSGWKCIFPVGPRDPRDYGAPKYINELSTLESERILGWFYDLVSQNHDMSVRFRWRNKNDMAIWDNRCAFHSATFDYEGLGERVGVRVAGVGEAPYFDSGSKSRTDALAGK</sequence>
<dbReference type="PANTHER" id="PTHR30468:SF10">
    <property type="entry name" value="TAUD_TFDA-LIKE DOMAIN-CONTAINING PROTEIN"/>
    <property type="match status" value="1"/>
</dbReference>
<dbReference type="GO" id="GO:0005737">
    <property type="term" value="C:cytoplasm"/>
    <property type="evidence" value="ECO:0007669"/>
    <property type="project" value="TreeGrafter"/>
</dbReference>
<evidence type="ECO:0000256" key="1">
    <source>
        <dbReference type="ARBA" id="ARBA00001954"/>
    </source>
</evidence>
<evidence type="ECO:0000256" key="5">
    <source>
        <dbReference type="ARBA" id="ARBA00023002"/>
    </source>
</evidence>
<evidence type="ECO:0000256" key="3">
    <source>
        <dbReference type="ARBA" id="ARBA00022723"/>
    </source>
</evidence>
<dbReference type="GO" id="GO:0016706">
    <property type="term" value="F:2-oxoglutarate-dependent dioxygenase activity"/>
    <property type="evidence" value="ECO:0007669"/>
    <property type="project" value="TreeGrafter"/>
</dbReference>
<dbReference type="AlphaFoldDB" id="A0AAJ0D760"/>
<dbReference type="Proteomes" id="UP001271007">
    <property type="component" value="Unassembled WGS sequence"/>
</dbReference>
<evidence type="ECO:0000259" key="8">
    <source>
        <dbReference type="Pfam" id="PF02668"/>
    </source>
</evidence>
<comment type="cofactor">
    <cofactor evidence="1">
        <name>Fe(2+)</name>
        <dbReference type="ChEBI" id="CHEBI:29033"/>
    </cofactor>
</comment>
<keyword evidence="4" id="KW-0223">Dioxygenase</keyword>
<feature type="region of interest" description="Disordered" evidence="7">
    <location>
        <begin position="1"/>
        <end position="28"/>
    </location>
</feature>
<comment type="similarity">
    <text evidence="2">Belongs to the TfdA dioxygenase family.</text>
</comment>
<evidence type="ECO:0000256" key="2">
    <source>
        <dbReference type="ARBA" id="ARBA00005896"/>
    </source>
</evidence>
<keyword evidence="10" id="KW-1185">Reference proteome</keyword>
<dbReference type="Pfam" id="PF02668">
    <property type="entry name" value="TauD"/>
    <property type="match status" value="1"/>
</dbReference>
<keyword evidence="3" id="KW-0479">Metal-binding</keyword>
<feature type="domain" description="TauD/TfdA-like" evidence="8">
    <location>
        <begin position="106"/>
        <end position="322"/>
    </location>
</feature>
<dbReference type="Gene3D" id="3.60.130.10">
    <property type="entry name" value="Clavaminate synthase-like"/>
    <property type="match status" value="1"/>
</dbReference>
<protein>
    <recommendedName>
        <fullName evidence="8">TauD/TfdA-like domain-containing protein</fullName>
    </recommendedName>
</protein>